<evidence type="ECO:0000256" key="2">
    <source>
        <dbReference type="ARBA" id="ARBA00022475"/>
    </source>
</evidence>
<dbReference type="SUPFAM" id="SSF50331">
    <property type="entry name" value="MOP-like"/>
    <property type="match status" value="1"/>
</dbReference>
<dbReference type="Pfam" id="PF00005">
    <property type="entry name" value="ABC_tran"/>
    <property type="match status" value="1"/>
</dbReference>
<proteinExistence type="predicted"/>
<gene>
    <name evidence="10" type="ORF">SMD27_19810</name>
</gene>
<evidence type="ECO:0000256" key="7">
    <source>
        <dbReference type="ARBA" id="ARBA00023065"/>
    </source>
</evidence>
<evidence type="ECO:0000256" key="8">
    <source>
        <dbReference type="ARBA" id="ARBA00023136"/>
    </source>
</evidence>
<dbReference type="EMBL" id="JAXCLW010000007">
    <property type="protein sequence ID" value="MDY0885099.1"/>
    <property type="molecule type" value="Genomic_DNA"/>
</dbReference>
<dbReference type="SMART" id="SM00382">
    <property type="entry name" value="AAA"/>
    <property type="match status" value="1"/>
</dbReference>
<dbReference type="InterPro" id="IPR050093">
    <property type="entry name" value="ABC_SmlMolc_Importer"/>
</dbReference>
<dbReference type="InterPro" id="IPR008995">
    <property type="entry name" value="Mo/tungstate-bd_C_term_dom"/>
</dbReference>
<keyword evidence="3" id="KW-0410">Iron transport</keyword>
<dbReference type="InterPro" id="IPR003439">
    <property type="entry name" value="ABC_transporter-like_ATP-bd"/>
</dbReference>
<dbReference type="CDD" id="cd03259">
    <property type="entry name" value="ABC_Carb_Solutes_like"/>
    <property type="match status" value="1"/>
</dbReference>
<sequence>MTASDALFLDRVSHDFGKLRAVDGVEITVAAGEVVCLLGPSGCGKSTVLRLSAGLEALQQGRIAMRGQIVGDAATGRNMAPEHRQVGLVFQDFALFPHLTVAANVAFGLTALPAGERQERVREALAQVGMLDYAQTYPHALSGGQQQRVALARALAPRPALLLLDEPFSGLDARLREQIREDTVHLLKASGIATLLVTHDPEEAMFMADRIYLMRRGRVEQAGRPSDIYYRPLNAFVASFFSVVNELPVQVVAGRVETPFGPLPANGLGDGQPAQLVIRPEAIRFDGPAAGAAGAMVEEVRFLGAAALVRARLTEGAHRGRLLVARLAGNGMPPMQGEAVWLSIANQGVFVFSGA</sequence>
<dbReference type="GO" id="GO:0005524">
    <property type="term" value="F:ATP binding"/>
    <property type="evidence" value="ECO:0007669"/>
    <property type="project" value="UniProtKB-KW"/>
</dbReference>
<dbReference type="InterPro" id="IPR015853">
    <property type="entry name" value="ABC_transpr_FbpC"/>
</dbReference>
<evidence type="ECO:0000259" key="9">
    <source>
        <dbReference type="PROSITE" id="PS50893"/>
    </source>
</evidence>
<keyword evidence="2" id="KW-1003">Cell membrane</keyword>
<dbReference type="Gene3D" id="3.40.50.300">
    <property type="entry name" value="P-loop containing nucleotide triphosphate hydrolases"/>
    <property type="match status" value="1"/>
</dbReference>
<evidence type="ECO:0000313" key="11">
    <source>
        <dbReference type="Proteomes" id="UP001279642"/>
    </source>
</evidence>
<dbReference type="InterPro" id="IPR003593">
    <property type="entry name" value="AAA+_ATPase"/>
</dbReference>
<keyword evidence="11" id="KW-1185">Reference proteome</keyword>
<comment type="caution">
    <text evidence="10">The sequence shown here is derived from an EMBL/GenBank/DDBJ whole genome shotgun (WGS) entry which is preliminary data.</text>
</comment>
<dbReference type="PROSITE" id="PS00211">
    <property type="entry name" value="ABC_TRANSPORTER_1"/>
    <property type="match status" value="1"/>
</dbReference>
<dbReference type="InterPro" id="IPR013611">
    <property type="entry name" value="Transp-assoc_OB_typ2"/>
</dbReference>
<evidence type="ECO:0000256" key="6">
    <source>
        <dbReference type="ARBA" id="ARBA00023004"/>
    </source>
</evidence>
<dbReference type="RefSeq" id="WP_320510167.1">
    <property type="nucleotide sequence ID" value="NZ_JAXCLW010000007.1"/>
</dbReference>
<organism evidence="10 11">
    <name type="scientific">Dongia soli</name>
    <dbReference type="NCBI Taxonomy" id="600628"/>
    <lineage>
        <taxon>Bacteria</taxon>
        <taxon>Pseudomonadati</taxon>
        <taxon>Pseudomonadota</taxon>
        <taxon>Alphaproteobacteria</taxon>
        <taxon>Rhodospirillales</taxon>
        <taxon>Dongiaceae</taxon>
        <taxon>Dongia</taxon>
    </lineage>
</organism>
<feature type="domain" description="ABC transporter" evidence="9">
    <location>
        <begin position="7"/>
        <end position="241"/>
    </location>
</feature>
<evidence type="ECO:0000256" key="4">
    <source>
        <dbReference type="ARBA" id="ARBA00022741"/>
    </source>
</evidence>
<keyword evidence="5 10" id="KW-0067">ATP-binding</keyword>
<reference evidence="10 11" key="1">
    <citation type="journal article" date="2016" name="Antonie Van Leeuwenhoek">
        <title>Dongia soli sp. nov., isolated from soil from Dokdo, Korea.</title>
        <authorList>
            <person name="Kim D.U."/>
            <person name="Lee H."/>
            <person name="Kim H."/>
            <person name="Kim S.G."/>
            <person name="Ka J.O."/>
        </authorList>
    </citation>
    <scope>NUCLEOTIDE SEQUENCE [LARGE SCALE GENOMIC DNA]</scope>
    <source>
        <strain evidence="10 11">D78</strain>
    </source>
</reference>
<dbReference type="SUPFAM" id="SSF52540">
    <property type="entry name" value="P-loop containing nucleoside triphosphate hydrolases"/>
    <property type="match status" value="1"/>
</dbReference>
<dbReference type="Pfam" id="PF08402">
    <property type="entry name" value="TOBE_2"/>
    <property type="match status" value="1"/>
</dbReference>
<keyword evidence="6" id="KW-0408">Iron</keyword>
<keyword evidence="7" id="KW-0406">Ion transport</keyword>
<evidence type="ECO:0000256" key="1">
    <source>
        <dbReference type="ARBA" id="ARBA00022448"/>
    </source>
</evidence>
<evidence type="ECO:0000256" key="5">
    <source>
        <dbReference type="ARBA" id="ARBA00022840"/>
    </source>
</evidence>
<keyword evidence="8" id="KW-0472">Membrane</keyword>
<dbReference type="InterPro" id="IPR017871">
    <property type="entry name" value="ABC_transporter-like_CS"/>
</dbReference>
<dbReference type="InterPro" id="IPR027417">
    <property type="entry name" value="P-loop_NTPase"/>
</dbReference>
<protein>
    <submittedName>
        <fullName evidence="10">ABC transporter ATP-binding protein</fullName>
    </submittedName>
</protein>
<dbReference type="PANTHER" id="PTHR42781">
    <property type="entry name" value="SPERMIDINE/PUTRESCINE IMPORT ATP-BINDING PROTEIN POTA"/>
    <property type="match status" value="1"/>
</dbReference>
<dbReference type="PROSITE" id="PS50893">
    <property type="entry name" value="ABC_TRANSPORTER_2"/>
    <property type="match status" value="1"/>
</dbReference>
<dbReference type="PANTHER" id="PTHR42781:SF4">
    <property type="entry name" value="SPERMIDINE_PUTRESCINE IMPORT ATP-BINDING PROTEIN POTA"/>
    <property type="match status" value="1"/>
</dbReference>
<keyword evidence="1" id="KW-0813">Transport</keyword>
<accession>A0ABU5EGV2</accession>
<evidence type="ECO:0000256" key="3">
    <source>
        <dbReference type="ARBA" id="ARBA00022496"/>
    </source>
</evidence>
<dbReference type="Proteomes" id="UP001279642">
    <property type="component" value="Unassembled WGS sequence"/>
</dbReference>
<keyword evidence="4" id="KW-0547">Nucleotide-binding</keyword>
<name>A0ABU5EGV2_9PROT</name>
<evidence type="ECO:0000313" key="10">
    <source>
        <dbReference type="EMBL" id="MDY0885099.1"/>
    </source>
</evidence>